<evidence type="ECO:0000256" key="1">
    <source>
        <dbReference type="SAM" id="Phobius"/>
    </source>
</evidence>
<accession>A0A6S6TYG9</accession>
<keyword evidence="1" id="KW-0812">Transmembrane</keyword>
<reference evidence="2" key="1">
    <citation type="submission" date="2020-01" db="EMBL/GenBank/DDBJ databases">
        <authorList>
            <person name="Meier V. D."/>
            <person name="Meier V D."/>
        </authorList>
    </citation>
    <scope>NUCLEOTIDE SEQUENCE</scope>
    <source>
        <strain evidence="2">HLG_WM_MAG_10</strain>
    </source>
</reference>
<feature type="transmembrane region" description="Helical" evidence="1">
    <location>
        <begin position="6"/>
        <end position="26"/>
    </location>
</feature>
<evidence type="ECO:0000313" key="2">
    <source>
        <dbReference type="EMBL" id="CAA6825652.1"/>
    </source>
</evidence>
<sequence length="157" mass="17824">MTFNTPILWLLFSANFFFVGINTTFYDALYSDSLETVEQALEQLDKEKSTTTVNAYKGGLTMKKSDYLTSAAKKIATFKVGHKLLEASIKADPTNVEYRFIRLTIQEHAPKILKYNKNIAADKALILKGYRTMNSKTRAYVLDYAKQSTILSTKDLK</sequence>
<keyword evidence="1" id="KW-1133">Transmembrane helix</keyword>
<protein>
    <submittedName>
        <fullName evidence="2">Uncharacterized protein</fullName>
    </submittedName>
</protein>
<proteinExistence type="predicted"/>
<gene>
    <name evidence="2" type="ORF">HELGO_WM20366</name>
</gene>
<dbReference type="EMBL" id="CACVAQ010000366">
    <property type="protein sequence ID" value="CAA6825652.1"/>
    <property type="molecule type" value="Genomic_DNA"/>
</dbReference>
<dbReference type="AlphaFoldDB" id="A0A6S6TYG9"/>
<keyword evidence="1" id="KW-0472">Membrane</keyword>
<name>A0A6S6TYG9_9BACT</name>
<organism evidence="2">
    <name type="scientific">uncultured Aureispira sp</name>
    <dbReference type="NCBI Taxonomy" id="1331704"/>
    <lineage>
        <taxon>Bacteria</taxon>
        <taxon>Pseudomonadati</taxon>
        <taxon>Bacteroidota</taxon>
        <taxon>Saprospiria</taxon>
        <taxon>Saprospirales</taxon>
        <taxon>Saprospiraceae</taxon>
        <taxon>Aureispira</taxon>
        <taxon>environmental samples</taxon>
    </lineage>
</organism>